<dbReference type="AlphaFoldDB" id="A0AAN6RGE0"/>
<dbReference type="EMBL" id="WVTA01000011">
    <property type="protein sequence ID" value="KAK3203078.1"/>
    <property type="molecule type" value="Genomic_DNA"/>
</dbReference>
<dbReference type="InterPro" id="IPR002110">
    <property type="entry name" value="Ankyrin_rpt"/>
</dbReference>
<protein>
    <submittedName>
        <fullName evidence="2">Uncharacterized protein</fullName>
    </submittedName>
</protein>
<dbReference type="Gene3D" id="1.25.40.20">
    <property type="entry name" value="Ankyrin repeat-containing domain"/>
    <property type="match status" value="1"/>
</dbReference>
<accession>A0AAN6RGE0</accession>
<dbReference type="SUPFAM" id="SSF48403">
    <property type="entry name" value="Ankyrin repeat"/>
    <property type="match status" value="1"/>
</dbReference>
<keyword evidence="1" id="KW-0040">ANK repeat</keyword>
<evidence type="ECO:0000256" key="1">
    <source>
        <dbReference type="PROSITE-ProRule" id="PRU00023"/>
    </source>
</evidence>
<name>A0AAN6RGE0_9PLEO</name>
<organism evidence="2 3">
    <name type="scientific">Pseudopithomyces chartarum</name>
    <dbReference type="NCBI Taxonomy" id="1892770"/>
    <lineage>
        <taxon>Eukaryota</taxon>
        <taxon>Fungi</taxon>
        <taxon>Dikarya</taxon>
        <taxon>Ascomycota</taxon>
        <taxon>Pezizomycotina</taxon>
        <taxon>Dothideomycetes</taxon>
        <taxon>Pleosporomycetidae</taxon>
        <taxon>Pleosporales</taxon>
        <taxon>Massarineae</taxon>
        <taxon>Didymosphaeriaceae</taxon>
        <taxon>Pseudopithomyces</taxon>
    </lineage>
</organism>
<sequence>MKTILNLPEELQMKVFDHFVKDNNLRRAMVPRQVCKTFKKRIDHTIATGVPLERLEELQTLSSFPNWIASFIKHRTPCGRTRPDGRPELSYFMDRVVETLIQDDFAPEGSDKDTLRETYKTRLIEVLAFTSGSRCEPLLRDIGALDSNVLEFDDKCSDYPSSVEDLVALQHYATGPTLDKHDMLVAAACVGNFAALEQYASKVENLRSYGEVFCLNYLLPQVPGFPRTGTYPNWTRDKRINALMVRAMWHAVLIACDYGKIATGKLLIDRFAKEGALWKFTYLGYENSPIKRSMHAGCVELLEYLLENLREHDQKKIHDTIRRAFKEAGRHVEVMRYLLDRKLIWPTAPPQKKCTFKSDPEHPLRVALTSGRIEVLQLLQDYGANFSEFDDLLWEAIDSGVPGFKFRTVEHLCENGAVVRGREFFALQMLMDAVVEGYRRPTVDGCKTLIYVLSKAKTTDLMNPPYFTRSEWEKFSADFQHVLDRGLELPVAPMDFAEEAKDCDAWLAKCAAAAPEEW</sequence>
<dbReference type="Proteomes" id="UP001280581">
    <property type="component" value="Unassembled WGS sequence"/>
</dbReference>
<reference evidence="2 3" key="1">
    <citation type="submission" date="2021-02" db="EMBL/GenBank/DDBJ databases">
        <title>Genome assembly of Pseudopithomyces chartarum.</title>
        <authorList>
            <person name="Jauregui R."/>
            <person name="Singh J."/>
            <person name="Voisey C."/>
        </authorList>
    </citation>
    <scope>NUCLEOTIDE SEQUENCE [LARGE SCALE GENOMIC DNA]</scope>
    <source>
        <strain evidence="2 3">AGR01</strain>
    </source>
</reference>
<dbReference type="InterPro" id="IPR036770">
    <property type="entry name" value="Ankyrin_rpt-contain_sf"/>
</dbReference>
<dbReference type="PROSITE" id="PS50088">
    <property type="entry name" value="ANK_REPEAT"/>
    <property type="match status" value="1"/>
</dbReference>
<proteinExistence type="predicted"/>
<gene>
    <name evidence="2" type="ORF">GRF29_112g111582</name>
</gene>
<feature type="repeat" description="ANK" evidence="1">
    <location>
        <begin position="359"/>
        <end position="391"/>
    </location>
</feature>
<evidence type="ECO:0000313" key="3">
    <source>
        <dbReference type="Proteomes" id="UP001280581"/>
    </source>
</evidence>
<comment type="caution">
    <text evidence="2">The sequence shown here is derived from an EMBL/GenBank/DDBJ whole genome shotgun (WGS) entry which is preliminary data.</text>
</comment>
<keyword evidence="3" id="KW-1185">Reference proteome</keyword>
<evidence type="ECO:0000313" key="2">
    <source>
        <dbReference type="EMBL" id="KAK3203078.1"/>
    </source>
</evidence>